<accession>A0A452H687</accession>
<dbReference type="Ensembl" id="ENSGAGT00000011514.1">
    <property type="protein sequence ID" value="ENSGAGP00000010031.1"/>
    <property type="gene ID" value="ENSGAGG00000007875.1"/>
</dbReference>
<dbReference type="PANTHER" id="PTHR46037">
    <property type="entry name" value="PROTEIN ENHANCER OF SEVENLESS 2B"/>
    <property type="match status" value="1"/>
</dbReference>
<reference evidence="3" key="3">
    <citation type="submission" date="2025-09" db="UniProtKB">
        <authorList>
            <consortium name="Ensembl"/>
        </authorList>
    </citation>
    <scope>IDENTIFICATION</scope>
</reference>
<dbReference type="AlphaFoldDB" id="A0A452H687"/>
<keyword evidence="1" id="KW-0727">SH2 domain</keyword>
<dbReference type="PROSITE" id="PS50001">
    <property type="entry name" value="SH2"/>
    <property type="match status" value="1"/>
</dbReference>
<evidence type="ECO:0000256" key="1">
    <source>
        <dbReference type="PROSITE-ProRule" id="PRU00191"/>
    </source>
</evidence>
<reference evidence="4" key="1">
    <citation type="journal article" date="2017" name="PLoS ONE">
        <title>The Agassiz's desert tortoise genome provides a resource for the conservation of a threatened species.</title>
        <authorList>
            <person name="Tollis M."/>
            <person name="DeNardo D.F."/>
            <person name="Cornelius J.A."/>
            <person name="Dolby G.A."/>
            <person name="Edwards T."/>
            <person name="Henen B.T."/>
            <person name="Karl A.E."/>
            <person name="Murphy R.W."/>
            <person name="Kusumi K."/>
        </authorList>
    </citation>
    <scope>NUCLEOTIDE SEQUENCE [LARGE SCALE GENOMIC DNA]</scope>
</reference>
<dbReference type="Proteomes" id="UP000291020">
    <property type="component" value="Unassembled WGS sequence"/>
</dbReference>
<dbReference type="STRING" id="38772.ENSGAGP00000010031"/>
<dbReference type="InterPro" id="IPR000980">
    <property type="entry name" value="SH2"/>
</dbReference>
<dbReference type="InterPro" id="IPR036860">
    <property type="entry name" value="SH2_dom_sf"/>
</dbReference>
<dbReference type="Pfam" id="PF00017">
    <property type="entry name" value="SH2"/>
    <property type="match status" value="1"/>
</dbReference>
<organism evidence="3 4">
    <name type="scientific">Gopherus agassizii</name>
    <name type="common">Agassiz's desert tortoise</name>
    <dbReference type="NCBI Taxonomy" id="38772"/>
    <lineage>
        <taxon>Eukaryota</taxon>
        <taxon>Metazoa</taxon>
        <taxon>Chordata</taxon>
        <taxon>Craniata</taxon>
        <taxon>Vertebrata</taxon>
        <taxon>Euteleostomi</taxon>
        <taxon>Archelosauria</taxon>
        <taxon>Testudinata</taxon>
        <taxon>Testudines</taxon>
        <taxon>Cryptodira</taxon>
        <taxon>Durocryptodira</taxon>
        <taxon>Testudinoidea</taxon>
        <taxon>Testudinidae</taxon>
        <taxon>Gopherus</taxon>
    </lineage>
</organism>
<evidence type="ECO:0000313" key="4">
    <source>
        <dbReference type="Proteomes" id="UP000291020"/>
    </source>
</evidence>
<protein>
    <recommendedName>
        <fullName evidence="2">SH2 domain-containing protein</fullName>
    </recommendedName>
</protein>
<dbReference type="SUPFAM" id="SSF55550">
    <property type="entry name" value="SH2 domain"/>
    <property type="match status" value="1"/>
</dbReference>
<keyword evidence="4" id="KW-1185">Reference proteome</keyword>
<evidence type="ECO:0000259" key="2">
    <source>
        <dbReference type="PROSITE" id="PS50001"/>
    </source>
</evidence>
<evidence type="ECO:0000313" key="3">
    <source>
        <dbReference type="Ensembl" id="ENSGAGP00000010031.1"/>
    </source>
</evidence>
<sequence length="55" mass="6101">MIRTGISRHEAENLLMSKEVGSFIIRASQNSPGDFSISVRCVACSPMNTWETKTL</sequence>
<dbReference type="Gene3D" id="3.30.505.10">
    <property type="entry name" value="SH2 domain"/>
    <property type="match status" value="1"/>
</dbReference>
<dbReference type="InterPro" id="IPR043539">
    <property type="entry name" value="Grb2-like"/>
</dbReference>
<name>A0A452H687_9SAUR</name>
<reference evidence="3" key="2">
    <citation type="submission" date="2025-08" db="UniProtKB">
        <authorList>
            <consortium name="Ensembl"/>
        </authorList>
    </citation>
    <scope>IDENTIFICATION</scope>
</reference>
<feature type="domain" description="SH2" evidence="2">
    <location>
        <begin position="1"/>
        <end position="55"/>
    </location>
</feature>
<proteinExistence type="predicted"/>